<feature type="non-terminal residue" evidence="1">
    <location>
        <position position="1"/>
    </location>
</feature>
<dbReference type="EMBL" id="OW152816">
    <property type="protein sequence ID" value="CAH2066709.1"/>
    <property type="molecule type" value="Genomic_DNA"/>
</dbReference>
<evidence type="ECO:0000313" key="2">
    <source>
        <dbReference type="Proteomes" id="UP000837857"/>
    </source>
</evidence>
<proteinExistence type="predicted"/>
<keyword evidence="2" id="KW-1185">Reference proteome</keyword>
<sequence>MLGAVAVRGPSGSAVNASSVAFSPTSCEEFGQGARFAPHDVVDSLWRIFYFWAEGMEISTILFALPSVKKVNDFKNIVKAVVPDIQVQWENAAIFMEPRLGVRVLLMNVGHDGSFVALVKIEHLDADRSLRRPHIHLTTVQMKIAGRYLGIVNCIDHTAFALARVAEMPQTQNECNAAAASLGLDTRSGKSYLSMEKAHVIDEL</sequence>
<organism evidence="1 2">
    <name type="scientific">Iphiclides podalirius</name>
    <name type="common">scarce swallowtail</name>
    <dbReference type="NCBI Taxonomy" id="110791"/>
    <lineage>
        <taxon>Eukaryota</taxon>
        <taxon>Metazoa</taxon>
        <taxon>Ecdysozoa</taxon>
        <taxon>Arthropoda</taxon>
        <taxon>Hexapoda</taxon>
        <taxon>Insecta</taxon>
        <taxon>Pterygota</taxon>
        <taxon>Neoptera</taxon>
        <taxon>Endopterygota</taxon>
        <taxon>Lepidoptera</taxon>
        <taxon>Glossata</taxon>
        <taxon>Ditrysia</taxon>
        <taxon>Papilionoidea</taxon>
        <taxon>Papilionidae</taxon>
        <taxon>Papilioninae</taxon>
        <taxon>Iphiclides</taxon>
    </lineage>
</organism>
<protein>
    <submittedName>
        <fullName evidence="1">Uncharacterized protein</fullName>
    </submittedName>
</protein>
<gene>
    <name evidence="1" type="ORF">IPOD504_LOCUS13547</name>
</gene>
<name>A0ABN8ITB1_9NEOP</name>
<accession>A0ABN8ITB1</accession>
<reference evidence="1" key="1">
    <citation type="submission" date="2022-03" db="EMBL/GenBank/DDBJ databases">
        <authorList>
            <person name="Martin H S."/>
        </authorList>
    </citation>
    <scope>NUCLEOTIDE SEQUENCE</scope>
</reference>
<dbReference type="Proteomes" id="UP000837857">
    <property type="component" value="Chromosome 4"/>
</dbReference>
<evidence type="ECO:0000313" key="1">
    <source>
        <dbReference type="EMBL" id="CAH2066709.1"/>
    </source>
</evidence>